<keyword evidence="2" id="KW-0472">Membrane</keyword>
<keyword evidence="2" id="KW-0812">Transmembrane</keyword>
<evidence type="ECO:0000256" key="1">
    <source>
        <dbReference type="SAM" id="MobiDB-lite"/>
    </source>
</evidence>
<dbReference type="OrthoDB" id="10256829at2759"/>
<feature type="compositionally biased region" description="Basic and acidic residues" evidence="1">
    <location>
        <begin position="45"/>
        <end position="57"/>
    </location>
</feature>
<proteinExistence type="predicted"/>
<comment type="caution">
    <text evidence="3">The sequence shown here is derived from an EMBL/GenBank/DDBJ whole genome shotgun (WGS) entry which is preliminary data.</text>
</comment>
<dbReference type="AlphaFoldDB" id="A0A4Z2HQE8"/>
<evidence type="ECO:0000313" key="3">
    <source>
        <dbReference type="EMBL" id="TNN67204.1"/>
    </source>
</evidence>
<sequence>MHQPHCPERDPDSHEVHEVLRPGNPGRPGGPGLLYPWGPIGPVEGKAEIRSKPDDTRVPCPTGTARLSPGATESRKTPESLVPSWTGRTRRSRPALTREVIRSSKAHMMLQSLWWWVFVCGDGMGWGGGMTISSRWASQRKQMWARTRRDPEKSHRRFSH</sequence>
<reference evidence="3 4" key="1">
    <citation type="submission" date="2019-03" db="EMBL/GenBank/DDBJ databases">
        <title>First draft genome of Liparis tanakae, snailfish: a comprehensive survey of snailfish specific genes.</title>
        <authorList>
            <person name="Kim W."/>
            <person name="Song I."/>
            <person name="Jeong J.-H."/>
            <person name="Kim D."/>
            <person name="Kim S."/>
            <person name="Ryu S."/>
            <person name="Song J.Y."/>
            <person name="Lee S.K."/>
        </authorList>
    </citation>
    <scope>NUCLEOTIDE SEQUENCE [LARGE SCALE GENOMIC DNA]</scope>
    <source>
        <tissue evidence="3">Muscle</tissue>
    </source>
</reference>
<evidence type="ECO:0000256" key="2">
    <source>
        <dbReference type="SAM" id="Phobius"/>
    </source>
</evidence>
<dbReference type="EMBL" id="SRLO01000207">
    <property type="protein sequence ID" value="TNN67204.1"/>
    <property type="molecule type" value="Genomic_DNA"/>
</dbReference>
<feature type="region of interest" description="Disordered" evidence="1">
    <location>
        <begin position="1"/>
        <end position="92"/>
    </location>
</feature>
<keyword evidence="2" id="KW-1133">Transmembrane helix</keyword>
<keyword evidence="4" id="KW-1185">Reference proteome</keyword>
<organism evidence="3 4">
    <name type="scientific">Liparis tanakae</name>
    <name type="common">Tanaka's snailfish</name>
    <dbReference type="NCBI Taxonomy" id="230148"/>
    <lineage>
        <taxon>Eukaryota</taxon>
        <taxon>Metazoa</taxon>
        <taxon>Chordata</taxon>
        <taxon>Craniata</taxon>
        <taxon>Vertebrata</taxon>
        <taxon>Euteleostomi</taxon>
        <taxon>Actinopterygii</taxon>
        <taxon>Neopterygii</taxon>
        <taxon>Teleostei</taxon>
        <taxon>Neoteleostei</taxon>
        <taxon>Acanthomorphata</taxon>
        <taxon>Eupercaria</taxon>
        <taxon>Perciformes</taxon>
        <taxon>Cottioidei</taxon>
        <taxon>Cottales</taxon>
        <taxon>Liparidae</taxon>
        <taxon>Liparis</taxon>
    </lineage>
</organism>
<feature type="transmembrane region" description="Helical" evidence="2">
    <location>
        <begin position="113"/>
        <end position="133"/>
    </location>
</feature>
<feature type="compositionally biased region" description="Low complexity" evidence="1">
    <location>
        <begin position="33"/>
        <end position="42"/>
    </location>
</feature>
<name>A0A4Z2HQE8_9TELE</name>
<protein>
    <submittedName>
        <fullName evidence="3">Uncharacterized protein</fullName>
    </submittedName>
</protein>
<dbReference type="Proteomes" id="UP000314294">
    <property type="component" value="Unassembled WGS sequence"/>
</dbReference>
<evidence type="ECO:0000313" key="4">
    <source>
        <dbReference type="Proteomes" id="UP000314294"/>
    </source>
</evidence>
<feature type="compositionally biased region" description="Basic and acidic residues" evidence="1">
    <location>
        <begin position="1"/>
        <end position="20"/>
    </location>
</feature>
<accession>A0A4Z2HQE8</accession>
<gene>
    <name evidence="3" type="ORF">EYF80_022542</name>
</gene>